<accession>A0A2N9E6D4</accession>
<evidence type="ECO:0000313" key="2">
    <source>
        <dbReference type="EMBL" id="SPC74507.1"/>
    </source>
</evidence>
<proteinExistence type="predicted"/>
<evidence type="ECO:0000256" key="1">
    <source>
        <dbReference type="SAM" id="MobiDB-lite"/>
    </source>
</evidence>
<name>A0A2N9E6D4_FAGSY</name>
<reference evidence="2" key="1">
    <citation type="submission" date="2018-02" db="EMBL/GenBank/DDBJ databases">
        <authorList>
            <person name="Cohen D.B."/>
            <person name="Kent A.D."/>
        </authorList>
    </citation>
    <scope>NUCLEOTIDE SEQUENCE</scope>
</reference>
<gene>
    <name evidence="2" type="ORF">FSB_LOCUS2389</name>
</gene>
<protein>
    <submittedName>
        <fullName evidence="2">Uncharacterized protein</fullName>
    </submittedName>
</protein>
<feature type="compositionally biased region" description="Polar residues" evidence="1">
    <location>
        <begin position="43"/>
        <end position="59"/>
    </location>
</feature>
<feature type="region of interest" description="Disordered" evidence="1">
    <location>
        <begin position="41"/>
        <end position="66"/>
    </location>
</feature>
<dbReference type="AlphaFoldDB" id="A0A2N9E6D4"/>
<organism evidence="2">
    <name type="scientific">Fagus sylvatica</name>
    <name type="common">Beechnut</name>
    <dbReference type="NCBI Taxonomy" id="28930"/>
    <lineage>
        <taxon>Eukaryota</taxon>
        <taxon>Viridiplantae</taxon>
        <taxon>Streptophyta</taxon>
        <taxon>Embryophyta</taxon>
        <taxon>Tracheophyta</taxon>
        <taxon>Spermatophyta</taxon>
        <taxon>Magnoliopsida</taxon>
        <taxon>eudicotyledons</taxon>
        <taxon>Gunneridae</taxon>
        <taxon>Pentapetalae</taxon>
        <taxon>rosids</taxon>
        <taxon>fabids</taxon>
        <taxon>Fagales</taxon>
        <taxon>Fagaceae</taxon>
        <taxon>Fagus</taxon>
    </lineage>
</organism>
<sequence>MGVPSLTGPRNASPSFAVPRRFVLRQIRAVRGGPSFAVPRQYRASSLRPSNARARTSAPQKPRLYF</sequence>
<dbReference type="EMBL" id="OIVN01000113">
    <property type="protein sequence ID" value="SPC74507.1"/>
    <property type="molecule type" value="Genomic_DNA"/>
</dbReference>